<dbReference type="PANTHER" id="PTHR19303:SF62">
    <property type="entry name" value="HTH CENPB-TYPE DOMAIN-CONTAINING PROTEIN-RELATED"/>
    <property type="match status" value="1"/>
</dbReference>
<protein>
    <recommendedName>
        <fullName evidence="2">DDE-1 domain-containing protein</fullName>
    </recommendedName>
</protein>
<evidence type="ECO:0000259" key="2">
    <source>
        <dbReference type="Pfam" id="PF03184"/>
    </source>
</evidence>
<dbReference type="Proteomes" id="UP000001056">
    <property type="component" value="Unassembled WGS sequence"/>
</dbReference>
<keyword evidence="4" id="KW-1185">Reference proteome</keyword>
<dbReference type="STRING" id="306901.Q2HAP8"/>
<dbReference type="Pfam" id="PF03184">
    <property type="entry name" value="DDE_1"/>
    <property type="match status" value="1"/>
</dbReference>
<dbReference type="OrthoDB" id="4589250at2759"/>
<feature type="region of interest" description="Disordered" evidence="1">
    <location>
        <begin position="13"/>
        <end position="50"/>
    </location>
</feature>
<dbReference type="EMBL" id="CH408030">
    <property type="protein sequence ID" value="EAQ90771.1"/>
    <property type="molecule type" value="Genomic_DNA"/>
</dbReference>
<dbReference type="PANTHER" id="PTHR19303">
    <property type="entry name" value="TRANSPOSON"/>
    <property type="match status" value="1"/>
</dbReference>
<proteinExistence type="predicted"/>
<reference evidence="4" key="1">
    <citation type="journal article" date="2015" name="Genome Announc.">
        <title>Draft genome sequence of the cellulolytic fungus Chaetomium globosum.</title>
        <authorList>
            <person name="Cuomo C.A."/>
            <person name="Untereiner W.A."/>
            <person name="Ma L.-J."/>
            <person name="Grabherr M."/>
            <person name="Birren B.W."/>
        </authorList>
    </citation>
    <scope>NUCLEOTIDE SEQUENCE [LARGE SCALE GENOMIC DNA]</scope>
    <source>
        <strain evidence="4">ATCC 6205 / CBS 148.51 / DSM 1962 / NBRC 6347 / NRRL 1970</strain>
    </source>
</reference>
<accession>Q2HAP8</accession>
<sequence>MPGRIMLIMKPVSSKRGDAILPERNPKEARRSQQGEELTAGSNPDGSNRLTGLLVYTGSPGGSDSCLRVWRGTRDCRTPGSVVFGTTVDSKTGENWNSDTTGLLLCSTRHESHDCTAREESPQLADGLGEAADVQLSQEARAGSGGPKRPRSEARRPPLFHFDEHTEHRRRGVYRMMLVLDGHESHVNAEFEDYCKNNIVTICLPPHSSHLAQPLDVRCYSPLKKIYGGEIEHFIKARITHITKPEFFLAFKAAFRRTFTQENVLGGFRGSGLVRYDWEAVLSKLDVRLRTPTTPGTPDGPPTAWVFKTPKTTNEALSQSTLVKSRIARHPSSSPTPIVAAVDQLSKGMQAVSHRVIVLEAEVRTLQEANEALSKRRRAKRTRLQDGWAMNGSQARDIIAEKGVVDEEGRVEEENEGSSKRRRVGLWLCSICRKAGHNARTCL</sequence>
<evidence type="ECO:0000313" key="4">
    <source>
        <dbReference type="Proteomes" id="UP000001056"/>
    </source>
</evidence>
<dbReference type="GO" id="GO:0003677">
    <property type="term" value="F:DNA binding"/>
    <property type="evidence" value="ECO:0007669"/>
    <property type="project" value="TreeGrafter"/>
</dbReference>
<feature type="compositionally biased region" description="Basic and acidic residues" evidence="1">
    <location>
        <begin position="24"/>
        <end position="34"/>
    </location>
</feature>
<evidence type="ECO:0000256" key="1">
    <source>
        <dbReference type="SAM" id="MobiDB-lite"/>
    </source>
</evidence>
<dbReference type="GeneID" id="4389326"/>
<dbReference type="InterPro" id="IPR050863">
    <property type="entry name" value="CenT-Element_Derived"/>
</dbReference>
<dbReference type="InParanoid" id="Q2HAP8"/>
<name>Q2HAP8_CHAGB</name>
<dbReference type="AlphaFoldDB" id="Q2HAP8"/>
<feature type="compositionally biased region" description="Polar residues" evidence="1">
    <location>
        <begin position="40"/>
        <end position="50"/>
    </location>
</feature>
<feature type="compositionally biased region" description="Basic and acidic residues" evidence="1">
    <location>
        <begin position="150"/>
        <end position="160"/>
    </location>
</feature>
<feature type="domain" description="DDE-1" evidence="2">
    <location>
        <begin position="162"/>
        <end position="247"/>
    </location>
</feature>
<feature type="region of interest" description="Disordered" evidence="1">
    <location>
        <begin position="139"/>
        <end position="160"/>
    </location>
</feature>
<dbReference type="eggNOG" id="ENOG502S5MR">
    <property type="taxonomic scope" value="Eukaryota"/>
</dbReference>
<dbReference type="VEuPathDB" id="FungiDB:CHGG_02706"/>
<gene>
    <name evidence="3" type="ORF">CHGG_02706</name>
</gene>
<dbReference type="InterPro" id="IPR004875">
    <property type="entry name" value="DDE_SF_endonuclease_dom"/>
</dbReference>
<dbReference type="GO" id="GO:0005634">
    <property type="term" value="C:nucleus"/>
    <property type="evidence" value="ECO:0007669"/>
    <property type="project" value="TreeGrafter"/>
</dbReference>
<dbReference type="HOGENOM" id="CLU_618208_0_0_1"/>
<dbReference type="RefSeq" id="XP_001229222.1">
    <property type="nucleotide sequence ID" value="XM_001229221.1"/>
</dbReference>
<evidence type="ECO:0000313" key="3">
    <source>
        <dbReference type="EMBL" id="EAQ90771.1"/>
    </source>
</evidence>
<organism evidence="3 4">
    <name type="scientific">Chaetomium globosum (strain ATCC 6205 / CBS 148.51 / DSM 1962 / NBRC 6347 / NRRL 1970)</name>
    <name type="common">Soil fungus</name>
    <dbReference type="NCBI Taxonomy" id="306901"/>
    <lineage>
        <taxon>Eukaryota</taxon>
        <taxon>Fungi</taxon>
        <taxon>Dikarya</taxon>
        <taxon>Ascomycota</taxon>
        <taxon>Pezizomycotina</taxon>
        <taxon>Sordariomycetes</taxon>
        <taxon>Sordariomycetidae</taxon>
        <taxon>Sordariales</taxon>
        <taxon>Chaetomiaceae</taxon>
        <taxon>Chaetomium</taxon>
    </lineage>
</organism>